<evidence type="ECO:0000313" key="10">
    <source>
        <dbReference type="Proteomes" id="UP000665561"/>
    </source>
</evidence>
<accession>A0ABW9XZ97</accession>
<evidence type="ECO:0000256" key="6">
    <source>
        <dbReference type="ARBA" id="ARBA00023136"/>
    </source>
</evidence>
<dbReference type="InterPro" id="IPR003594">
    <property type="entry name" value="HATPase_dom"/>
</dbReference>
<feature type="domain" description="HAMP" evidence="8">
    <location>
        <begin position="330"/>
        <end position="382"/>
    </location>
</feature>
<evidence type="ECO:0000256" key="7">
    <source>
        <dbReference type="SAM" id="Phobius"/>
    </source>
</evidence>
<dbReference type="Pfam" id="PF06580">
    <property type="entry name" value="His_kinase"/>
    <property type="match status" value="1"/>
</dbReference>
<dbReference type="PANTHER" id="PTHR34220:SF7">
    <property type="entry name" value="SENSOR HISTIDINE KINASE YPDA"/>
    <property type="match status" value="1"/>
</dbReference>
<dbReference type="EMBL" id="JAAAMV010000034">
    <property type="protein sequence ID" value="NBD28040.1"/>
    <property type="molecule type" value="Genomic_DNA"/>
</dbReference>
<feature type="transmembrane region" description="Helical" evidence="7">
    <location>
        <begin position="17"/>
        <end position="37"/>
    </location>
</feature>
<comment type="subcellular location">
    <subcellularLocation>
        <location evidence="1">Cell membrane</location>
        <topology evidence="1">Multi-pass membrane protein</topology>
    </subcellularLocation>
</comment>
<evidence type="ECO:0000256" key="5">
    <source>
        <dbReference type="ARBA" id="ARBA00022777"/>
    </source>
</evidence>
<gene>
    <name evidence="9" type="ORF">GT019_29600</name>
</gene>
<dbReference type="SUPFAM" id="SSF158472">
    <property type="entry name" value="HAMP domain-like"/>
    <property type="match status" value="1"/>
</dbReference>
<sequence>MKGFTRYLSGFSIENKIFVSNILIIIVSISTLAFFANNISQKAIIEKAVNNSSRELVLIDNNLKTLRFTIEDYSKILASDFRLQNVLYNDLLSDADAGYKPVEGLNNLSMNKTLSETMSNIVEPNTKIKAVSILTAKNQWVDVGFADNDYAARIFGPMNETAKHSYLPVWTGLIRFKFLYEGEDNVFAVSKTVIHKDTGKTIGRVVLYVKESVIASIYESTNSYKGGEFYILDRNGKIISSQNKANLYRDFAETTSIPIPLGDHTNFIQGRGNHKVLVSTNRFEPLQWSIVSVIPIDEITVELKEINRLIMSIGVLCLLLAFIVSFRLSRSITRPIFQLSKTIRRIRKGELNVRSTYQSTNEIGYLSDGFNSLMDQIEALMAEIVEKQKTKSEVEFKLLQSQVKPHFLYNTVETIISLIKLNMKSEAISAAKYMADFYKISLSKGNDVISIREELRLTESYLEIQQLRYVEYMEYTMHVEEEILNGSIPKLTLQPIVENAIYHGLKMNKEKGVLQITGRLCYGHIQIEVYDNGAGMDEARTKAILMEPAGPKDNSSFGARSVHNRIVMLYGYKYGLEIESVAGYYTKVIIRLPLPNPQEE</sequence>
<evidence type="ECO:0000256" key="4">
    <source>
        <dbReference type="ARBA" id="ARBA00022679"/>
    </source>
</evidence>
<dbReference type="InterPro" id="IPR050640">
    <property type="entry name" value="Bact_2-comp_sensor_kinase"/>
</dbReference>
<dbReference type="PANTHER" id="PTHR34220">
    <property type="entry name" value="SENSOR HISTIDINE KINASE YPDA"/>
    <property type="match status" value="1"/>
</dbReference>
<keyword evidence="7" id="KW-1133">Transmembrane helix</keyword>
<evidence type="ECO:0000259" key="8">
    <source>
        <dbReference type="PROSITE" id="PS50885"/>
    </source>
</evidence>
<evidence type="ECO:0000256" key="1">
    <source>
        <dbReference type="ARBA" id="ARBA00004651"/>
    </source>
</evidence>
<dbReference type="CDD" id="cd06225">
    <property type="entry name" value="HAMP"/>
    <property type="match status" value="1"/>
</dbReference>
<comment type="caution">
    <text evidence="9">The sequence shown here is derived from an EMBL/GenBank/DDBJ whole genome shotgun (WGS) entry which is preliminary data.</text>
</comment>
<keyword evidence="10" id="KW-1185">Reference proteome</keyword>
<name>A0ABW9XZ97_9BACL</name>
<dbReference type="InterPro" id="IPR036890">
    <property type="entry name" value="HATPase_C_sf"/>
</dbReference>
<organism evidence="9 10">
    <name type="scientific">Paenibacillus glycinis</name>
    <dbReference type="NCBI Taxonomy" id="2697035"/>
    <lineage>
        <taxon>Bacteria</taxon>
        <taxon>Bacillati</taxon>
        <taxon>Bacillota</taxon>
        <taxon>Bacilli</taxon>
        <taxon>Bacillales</taxon>
        <taxon>Paenibacillaceae</taxon>
        <taxon>Paenibacillus</taxon>
    </lineage>
</organism>
<keyword evidence="5" id="KW-0418">Kinase</keyword>
<dbReference type="PROSITE" id="PS50885">
    <property type="entry name" value="HAMP"/>
    <property type="match status" value="1"/>
</dbReference>
<reference evidence="9 10" key="1">
    <citation type="submission" date="2020-01" db="EMBL/GenBank/DDBJ databases">
        <title>Paenibacillus soybeanensis sp. nov. isolated from the nodules of soybean (Glycine max(L.) Merr).</title>
        <authorList>
            <person name="Wang H."/>
        </authorList>
    </citation>
    <scope>NUCLEOTIDE SEQUENCE [LARGE SCALE GENOMIC DNA]</scope>
    <source>
        <strain evidence="9 10">T1</strain>
    </source>
</reference>
<keyword evidence="3" id="KW-0597">Phosphoprotein</keyword>
<keyword evidence="2" id="KW-1003">Cell membrane</keyword>
<protein>
    <submittedName>
        <fullName evidence="9">HAMP domain-containing protein</fullName>
    </submittedName>
</protein>
<dbReference type="Gene3D" id="6.10.340.10">
    <property type="match status" value="1"/>
</dbReference>
<dbReference type="SUPFAM" id="SSF55874">
    <property type="entry name" value="ATPase domain of HSP90 chaperone/DNA topoisomerase II/histidine kinase"/>
    <property type="match status" value="1"/>
</dbReference>
<dbReference type="Gene3D" id="3.30.565.10">
    <property type="entry name" value="Histidine kinase-like ATPase, C-terminal domain"/>
    <property type="match status" value="1"/>
</dbReference>
<dbReference type="Pfam" id="PF00672">
    <property type="entry name" value="HAMP"/>
    <property type="match status" value="1"/>
</dbReference>
<dbReference type="InterPro" id="IPR010559">
    <property type="entry name" value="Sig_transdc_His_kin_internal"/>
</dbReference>
<dbReference type="Gene3D" id="3.30.450.20">
    <property type="entry name" value="PAS domain"/>
    <property type="match status" value="2"/>
</dbReference>
<evidence type="ECO:0000256" key="2">
    <source>
        <dbReference type="ARBA" id="ARBA00022475"/>
    </source>
</evidence>
<keyword evidence="7" id="KW-0812">Transmembrane</keyword>
<dbReference type="Pfam" id="PF02518">
    <property type="entry name" value="HATPase_c"/>
    <property type="match status" value="1"/>
</dbReference>
<dbReference type="RefSeq" id="WP_161747062.1">
    <property type="nucleotide sequence ID" value="NZ_JAAAMV010000034.1"/>
</dbReference>
<dbReference type="SMART" id="SM00304">
    <property type="entry name" value="HAMP"/>
    <property type="match status" value="1"/>
</dbReference>
<evidence type="ECO:0000256" key="3">
    <source>
        <dbReference type="ARBA" id="ARBA00022553"/>
    </source>
</evidence>
<proteinExistence type="predicted"/>
<dbReference type="InterPro" id="IPR003660">
    <property type="entry name" value="HAMP_dom"/>
</dbReference>
<dbReference type="Proteomes" id="UP000665561">
    <property type="component" value="Unassembled WGS sequence"/>
</dbReference>
<keyword evidence="4" id="KW-0808">Transferase</keyword>
<evidence type="ECO:0000313" key="9">
    <source>
        <dbReference type="EMBL" id="NBD28040.1"/>
    </source>
</evidence>
<keyword evidence="6 7" id="KW-0472">Membrane</keyword>